<dbReference type="NCBIfam" id="TIGR00171">
    <property type="entry name" value="leuD"/>
    <property type="match status" value="1"/>
</dbReference>
<dbReference type="SUPFAM" id="SSF52016">
    <property type="entry name" value="LeuD/IlvD-like"/>
    <property type="match status" value="1"/>
</dbReference>
<dbReference type="PANTHER" id="PTHR43345">
    <property type="entry name" value="3-ISOPROPYLMALATE DEHYDRATASE SMALL SUBUNIT 2-RELATED-RELATED"/>
    <property type="match status" value="1"/>
</dbReference>
<evidence type="ECO:0000313" key="13">
    <source>
        <dbReference type="Proteomes" id="UP000678513"/>
    </source>
</evidence>
<keyword evidence="6 10" id="KW-0432">Leucine biosynthesis</keyword>
<dbReference type="Gene3D" id="3.20.19.10">
    <property type="entry name" value="Aconitase, domain 4"/>
    <property type="match status" value="1"/>
</dbReference>
<comment type="pathway">
    <text evidence="3 10">Amino-acid biosynthesis; L-leucine biosynthesis; L-leucine from 3-methyl-2-oxobutanoate: step 2/4.</text>
</comment>
<dbReference type="Pfam" id="PF00694">
    <property type="entry name" value="Aconitase_C"/>
    <property type="match status" value="1"/>
</dbReference>
<evidence type="ECO:0000256" key="6">
    <source>
        <dbReference type="ARBA" id="ARBA00022430"/>
    </source>
</evidence>
<proteinExistence type="inferred from homology"/>
<comment type="catalytic activity">
    <reaction evidence="1 10">
        <text>(2R,3S)-3-isopropylmalate = (2S)-2-isopropylmalate</text>
        <dbReference type="Rhea" id="RHEA:32287"/>
        <dbReference type="ChEBI" id="CHEBI:1178"/>
        <dbReference type="ChEBI" id="CHEBI:35121"/>
        <dbReference type="EC" id="4.2.1.33"/>
    </reaction>
</comment>
<evidence type="ECO:0000256" key="1">
    <source>
        <dbReference type="ARBA" id="ARBA00000491"/>
    </source>
</evidence>
<dbReference type="InterPro" id="IPR033940">
    <property type="entry name" value="IPMI_Swivel"/>
</dbReference>
<keyword evidence="13" id="KW-1185">Reference proteome</keyword>
<comment type="subunit">
    <text evidence="5 10">Heterodimer of LeuC and LeuD.</text>
</comment>
<dbReference type="RefSeq" id="WP_212321165.1">
    <property type="nucleotide sequence ID" value="NZ_AP024463.1"/>
</dbReference>
<dbReference type="NCBIfam" id="NF002458">
    <property type="entry name" value="PRK01641.1"/>
    <property type="match status" value="1"/>
</dbReference>
<dbReference type="InterPro" id="IPR050075">
    <property type="entry name" value="LeuD"/>
</dbReference>
<accession>A0ABX7Y2C9</accession>
<comment type="similarity">
    <text evidence="4 10">Belongs to the LeuD family. LeuD type 1 subfamily.</text>
</comment>
<evidence type="ECO:0000256" key="10">
    <source>
        <dbReference type="HAMAP-Rule" id="MF_01031"/>
    </source>
</evidence>
<dbReference type="Proteomes" id="UP000678513">
    <property type="component" value="Chromosome"/>
</dbReference>
<keyword evidence="9 10" id="KW-0100">Branched-chain amino acid biosynthesis</keyword>
<gene>
    <name evidence="10 12" type="primary">leuD</name>
    <name evidence="12" type="ORF">J5A65_08655</name>
</gene>
<dbReference type="EC" id="4.2.1.33" evidence="10"/>
<evidence type="ECO:0000256" key="2">
    <source>
        <dbReference type="ARBA" id="ARBA00002695"/>
    </source>
</evidence>
<evidence type="ECO:0000259" key="11">
    <source>
        <dbReference type="Pfam" id="PF00694"/>
    </source>
</evidence>
<dbReference type="EMBL" id="CP072384">
    <property type="protein sequence ID" value="QUC07032.1"/>
    <property type="molecule type" value="Genomic_DNA"/>
</dbReference>
<evidence type="ECO:0000256" key="9">
    <source>
        <dbReference type="ARBA" id="ARBA00023304"/>
    </source>
</evidence>
<sequence>MDAFSNHTGIAVPLRRSNIDTDQIIPAVYLKRITRTGFEDGLFAGWRGDPEFVLNREPFNGGTILVPGPDFGTGSSREHAVWALQNYGFKVIIGTRFGDIFRSNSGKAGLLVALVSEEDRDRLWEAIDDRPGELTTVDLPSQVITRGDLAIRFEIDEYTKHRLLNGLDDISMTLQHADEIEAYELRRPGFKPKTLPVRTADTVS</sequence>
<dbReference type="InterPro" id="IPR004431">
    <property type="entry name" value="3-IsopropMal_deHydase_ssu"/>
</dbReference>
<evidence type="ECO:0000256" key="5">
    <source>
        <dbReference type="ARBA" id="ARBA00011271"/>
    </source>
</evidence>
<evidence type="ECO:0000256" key="8">
    <source>
        <dbReference type="ARBA" id="ARBA00023239"/>
    </source>
</evidence>
<dbReference type="CDD" id="cd01577">
    <property type="entry name" value="IPMI_Swivel"/>
    <property type="match status" value="1"/>
</dbReference>
<keyword evidence="8 10" id="KW-0456">Lyase</keyword>
<organism evidence="12 13">
    <name type="scientific">Arachnia rubra</name>
    <dbReference type="NCBI Taxonomy" id="1547448"/>
    <lineage>
        <taxon>Bacteria</taxon>
        <taxon>Bacillati</taxon>
        <taxon>Actinomycetota</taxon>
        <taxon>Actinomycetes</taxon>
        <taxon>Propionibacteriales</taxon>
        <taxon>Propionibacteriaceae</taxon>
        <taxon>Arachnia</taxon>
    </lineage>
</organism>
<dbReference type="GO" id="GO:0003861">
    <property type="term" value="F:3-isopropylmalate dehydratase activity"/>
    <property type="evidence" value="ECO:0007669"/>
    <property type="project" value="UniProtKB-EC"/>
</dbReference>
<reference evidence="12 13" key="1">
    <citation type="submission" date="2021-03" db="EMBL/GenBank/DDBJ databases">
        <title>Human Oral Microbial Genomes.</title>
        <authorList>
            <person name="Johnston C.D."/>
            <person name="Chen T."/>
            <person name="Dewhirst F.E."/>
        </authorList>
    </citation>
    <scope>NUCLEOTIDE SEQUENCE [LARGE SCALE GENOMIC DNA]</scope>
    <source>
        <strain evidence="12 13">DSMZ 100122</strain>
    </source>
</reference>
<dbReference type="HAMAP" id="MF_01031">
    <property type="entry name" value="LeuD_type1"/>
    <property type="match status" value="1"/>
</dbReference>
<keyword evidence="7 10" id="KW-0028">Amino-acid biosynthesis</keyword>
<dbReference type="InterPro" id="IPR015928">
    <property type="entry name" value="Aconitase/3IPM_dehydase_swvl"/>
</dbReference>
<evidence type="ECO:0000256" key="3">
    <source>
        <dbReference type="ARBA" id="ARBA00004729"/>
    </source>
</evidence>
<dbReference type="InterPro" id="IPR000573">
    <property type="entry name" value="AconitaseA/IPMdHydase_ssu_swvl"/>
</dbReference>
<evidence type="ECO:0000256" key="4">
    <source>
        <dbReference type="ARBA" id="ARBA00009845"/>
    </source>
</evidence>
<dbReference type="PANTHER" id="PTHR43345:SF5">
    <property type="entry name" value="3-ISOPROPYLMALATE DEHYDRATASE SMALL SUBUNIT"/>
    <property type="match status" value="1"/>
</dbReference>
<evidence type="ECO:0000256" key="7">
    <source>
        <dbReference type="ARBA" id="ARBA00022605"/>
    </source>
</evidence>
<evidence type="ECO:0000313" key="12">
    <source>
        <dbReference type="EMBL" id="QUC07032.1"/>
    </source>
</evidence>
<feature type="domain" description="Aconitase A/isopropylmalate dehydratase small subunit swivel" evidence="11">
    <location>
        <begin position="1"/>
        <end position="111"/>
    </location>
</feature>
<name>A0ABX7Y2C9_9ACTN</name>
<protein>
    <recommendedName>
        <fullName evidence="10">3-isopropylmalate dehydratase small subunit</fullName>
        <ecNumber evidence="10">4.2.1.33</ecNumber>
    </recommendedName>
    <alternativeName>
        <fullName evidence="10">Alpha-IPM isomerase</fullName>
        <shortName evidence="10">IPMI</shortName>
    </alternativeName>
    <alternativeName>
        <fullName evidence="10">Isopropylmalate isomerase</fullName>
    </alternativeName>
</protein>
<comment type="function">
    <text evidence="2 10">Catalyzes the isomerization between 2-isopropylmalate and 3-isopropylmalate, via the formation of 2-isopropylmaleate.</text>
</comment>